<evidence type="ECO:0000256" key="1">
    <source>
        <dbReference type="SAM" id="MobiDB-lite"/>
    </source>
</evidence>
<dbReference type="InterPro" id="IPR055593">
    <property type="entry name" value="DUF7169"/>
</dbReference>
<evidence type="ECO:0000313" key="2">
    <source>
        <dbReference type="EMBL" id="XDQ74574.1"/>
    </source>
</evidence>
<dbReference type="AlphaFoldDB" id="A0AB39T535"/>
<gene>
    <name evidence="2" type="ORF">AB5J54_30425</name>
</gene>
<name>A0AB39T535_9ACTN</name>
<proteinExistence type="predicted"/>
<protein>
    <submittedName>
        <fullName evidence="2">Uncharacterized protein</fullName>
    </submittedName>
</protein>
<reference evidence="2" key="1">
    <citation type="submission" date="2024-07" db="EMBL/GenBank/DDBJ databases">
        <authorList>
            <person name="Yu S.T."/>
        </authorList>
    </citation>
    <scope>NUCLEOTIDE SEQUENCE</scope>
    <source>
        <strain evidence="2">R44</strain>
    </source>
</reference>
<sequence length="107" mass="11609">MIELADSLDQDLADMRQMIAAYDDAVTMPGRVPDVDADGTGRQATHGPSRPTERIALDDRRLALLEEVHRGAAALPYAVATVRGIVASMDRALARWEGEEPVHDTGE</sequence>
<dbReference type="EMBL" id="CP163444">
    <property type="protein sequence ID" value="XDQ74574.1"/>
    <property type="molecule type" value="Genomic_DNA"/>
</dbReference>
<accession>A0AB39T535</accession>
<dbReference type="RefSeq" id="WP_369147097.1">
    <property type="nucleotide sequence ID" value="NZ_CP163444.1"/>
</dbReference>
<organism evidence="2">
    <name type="scientific">Streptomyces sp. R44</name>
    <dbReference type="NCBI Taxonomy" id="3238633"/>
    <lineage>
        <taxon>Bacteria</taxon>
        <taxon>Bacillati</taxon>
        <taxon>Actinomycetota</taxon>
        <taxon>Actinomycetes</taxon>
        <taxon>Kitasatosporales</taxon>
        <taxon>Streptomycetaceae</taxon>
        <taxon>Streptomyces</taxon>
    </lineage>
</organism>
<dbReference type="Pfam" id="PF23773">
    <property type="entry name" value="DUF7169"/>
    <property type="match status" value="1"/>
</dbReference>
<feature type="region of interest" description="Disordered" evidence="1">
    <location>
        <begin position="29"/>
        <end position="53"/>
    </location>
</feature>